<feature type="transmembrane region" description="Helical" evidence="1">
    <location>
        <begin position="50"/>
        <end position="68"/>
    </location>
</feature>
<feature type="transmembrane region" description="Helical" evidence="1">
    <location>
        <begin position="158"/>
        <end position="181"/>
    </location>
</feature>
<feature type="transmembrane region" description="Helical" evidence="1">
    <location>
        <begin position="469"/>
        <end position="489"/>
    </location>
</feature>
<dbReference type="Proteomes" id="UP000548476">
    <property type="component" value="Unassembled WGS sequence"/>
</dbReference>
<keyword evidence="3" id="KW-1185">Reference proteome</keyword>
<proteinExistence type="predicted"/>
<feature type="transmembrane region" description="Helical" evidence="1">
    <location>
        <begin position="387"/>
        <end position="415"/>
    </location>
</feature>
<dbReference type="AlphaFoldDB" id="A0A841G358"/>
<sequence>MAGVLIAMRVAVLRHSLRGQKAAYTASAVVIGLVLAGATIYLGFSDGTALAGLLGLWVLGWAIAPLIVGGGEVLKPENFAVLPLTPRKLAAGLLASSFVGFGPAIALVAFAALLPYAVQAGPETLVVAVPAMLLELAFVVLLARFVNAVAGILLRTHLGAAIVAFVWAGALALLAQGWALVAALTQRWGAKGPAVLDDIVGWLPSGWPVRAVDAAGRGEWGLAAGLLAAMAVLLVVMLLTWARMLRRRLTVKPARPRVHTAGRARLGGNGPVGAVLAKELRGWSRDLLRINHMWFAIVYGVAFCLLPVLVGWWGMAPYTGLVVLVMASGLAANVFGSDGTALWMTLLTPGAARADVRGRQLAWVAVFGPISAVLTVALTAVSGEDSAWPIVLGLLPAALGGAAGLAALVSVYMLIPLTDPHKRGANPLGLGDNEGQVSGLVYVMLLGVPLTCVPAAGALAAGLITGTAWLTWLTVPVGVASGALFSWWFGRLAHHRLVTHGPDLLQAMRTGKAASTRTVRGEDGVKRVLADFKLEDLPKKERTIVGICWGTGWLPLFPQGLVATGMLLFGQREKSWFLATYLGDFAYPVAIAMLLLGLAVYGTALYLPWRYKKSRAAREALGG</sequence>
<protein>
    <submittedName>
        <fullName evidence="2">ABC-2 type transport system permease protein</fullName>
    </submittedName>
</protein>
<feature type="transmembrane region" description="Helical" evidence="1">
    <location>
        <begin position="89"/>
        <end position="113"/>
    </location>
</feature>
<feature type="transmembrane region" description="Helical" evidence="1">
    <location>
        <begin position="22"/>
        <end position="44"/>
    </location>
</feature>
<feature type="transmembrane region" description="Helical" evidence="1">
    <location>
        <begin position="361"/>
        <end position="381"/>
    </location>
</feature>
<comment type="caution">
    <text evidence="2">The sequence shown here is derived from an EMBL/GenBank/DDBJ whole genome shotgun (WGS) entry which is preliminary data.</text>
</comment>
<evidence type="ECO:0000313" key="2">
    <source>
        <dbReference type="EMBL" id="MBB6038550.1"/>
    </source>
</evidence>
<evidence type="ECO:0000256" key="1">
    <source>
        <dbReference type="SAM" id="Phobius"/>
    </source>
</evidence>
<dbReference type="RefSeq" id="WP_184791343.1">
    <property type="nucleotide sequence ID" value="NZ_BONT01000069.1"/>
</dbReference>
<keyword evidence="1" id="KW-0472">Membrane</keyword>
<reference evidence="2 3" key="1">
    <citation type="submission" date="2020-08" db="EMBL/GenBank/DDBJ databases">
        <title>Genomic Encyclopedia of Type Strains, Phase IV (KMG-IV): sequencing the most valuable type-strain genomes for metagenomic binning, comparative biology and taxonomic classification.</title>
        <authorList>
            <person name="Goeker M."/>
        </authorList>
    </citation>
    <scope>NUCLEOTIDE SEQUENCE [LARGE SCALE GENOMIC DNA]</scope>
    <source>
        <strain evidence="2 3">YIM 65646</strain>
    </source>
</reference>
<keyword evidence="1" id="KW-0812">Transmembrane</keyword>
<name>A0A841G358_9ACTN</name>
<accession>A0A841G358</accession>
<keyword evidence="1" id="KW-1133">Transmembrane helix</keyword>
<feature type="transmembrane region" description="Helical" evidence="1">
    <location>
        <begin position="220"/>
        <end position="242"/>
    </location>
</feature>
<feature type="transmembrane region" description="Helical" evidence="1">
    <location>
        <begin position="321"/>
        <end position="349"/>
    </location>
</feature>
<feature type="transmembrane region" description="Helical" evidence="1">
    <location>
        <begin position="589"/>
        <end position="609"/>
    </location>
</feature>
<organism evidence="2 3">
    <name type="scientific">Phytomonospora endophytica</name>
    <dbReference type="NCBI Taxonomy" id="714109"/>
    <lineage>
        <taxon>Bacteria</taxon>
        <taxon>Bacillati</taxon>
        <taxon>Actinomycetota</taxon>
        <taxon>Actinomycetes</taxon>
        <taxon>Micromonosporales</taxon>
        <taxon>Micromonosporaceae</taxon>
        <taxon>Phytomonospora</taxon>
    </lineage>
</organism>
<gene>
    <name evidence="2" type="ORF">HNR73_006436</name>
</gene>
<feature type="transmembrane region" description="Helical" evidence="1">
    <location>
        <begin position="440"/>
        <end position="463"/>
    </location>
</feature>
<feature type="transmembrane region" description="Helical" evidence="1">
    <location>
        <begin position="543"/>
        <end position="569"/>
    </location>
</feature>
<feature type="transmembrane region" description="Helical" evidence="1">
    <location>
        <begin position="293"/>
        <end position="315"/>
    </location>
</feature>
<dbReference type="EMBL" id="JACHGT010000017">
    <property type="protein sequence ID" value="MBB6038550.1"/>
    <property type="molecule type" value="Genomic_DNA"/>
</dbReference>
<feature type="transmembrane region" description="Helical" evidence="1">
    <location>
        <begin position="125"/>
        <end position="146"/>
    </location>
</feature>
<evidence type="ECO:0000313" key="3">
    <source>
        <dbReference type="Proteomes" id="UP000548476"/>
    </source>
</evidence>